<dbReference type="GeneID" id="78400772"/>
<gene>
    <name evidence="1" type="ORF">FH779_04850</name>
</gene>
<dbReference type="PROSITE" id="PS51257">
    <property type="entry name" value="PROKAR_LIPOPROTEIN"/>
    <property type="match status" value="1"/>
</dbReference>
<keyword evidence="2" id="KW-1185">Reference proteome</keyword>
<dbReference type="AlphaFoldDB" id="A0A7H9DRL2"/>
<accession>A0A7H9DRL2</accession>
<dbReference type="Proteomes" id="UP000510643">
    <property type="component" value="Chromosome"/>
</dbReference>
<proteinExistence type="predicted"/>
<reference evidence="1 2" key="1">
    <citation type="submission" date="2019-06" db="EMBL/GenBank/DDBJ databases">
        <title>Emergence of pandrug resistant Empedobacter falsenii in China.</title>
        <authorList>
            <person name="Dong N."/>
            <person name="Chen S."/>
            <person name="Zhang R."/>
        </authorList>
    </citation>
    <scope>NUCLEOTIDE SEQUENCE [LARGE SCALE GENOMIC DNA]</scope>
    <source>
        <strain evidence="1 2">1681-1</strain>
    </source>
</reference>
<protein>
    <submittedName>
        <fullName evidence="1">Uncharacterized protein</fullName>
    </submittedName>
</protein>
<evidence type="ECO:0000313" key="1">
    <source>
        <dbReference type="EMBL" id="QLL57449.1"/>
    </source>
</evidence>
<dbReference type="EMBL" id="CP040908">
    <property type="protein sequence ID" value="QLL57449.1"/>
    <property type="molecule type" value="Genomic_DNA"/>
</dbReference>
<dbReference type="KEGG" id="efal:FH779_04850"/>
<dbReference type="RefSeq" id="WP_180906267.1">
    <property type="nucleotide sequence ID" value="NZ_CP040908.1"/>
</dbReference>
<organism evidence="1 2">
    <name type="scientific">Empedobacter falsenii</name>
    <dbReference type="NCBI Taxonomy" id="343874"/>
    <lineage>
        <taxon>Bacteria</taxon>
        <taxon>Pseudomonadati</taxon>
        <taxon>Bacteroidota</taxon>
        <taxon>Flavobacteriia</taxon>
        <taxon>Flavobacteriales</taxon>
        <taxon>Weeksellaceae</taxon>
        <taxon>Empedobacter</taxon>
    </lineage>
</organism>
<evidence type="ECO:0000313" key="2">
    <source>
        <dbReference type="Proteomes" id="UP000510643"/>
    </source>
</evidence>
<sequence>MNKILLLVFFIVGFFSCSKNENKQMEYNSVIEAIQLQTDTLQLQKNILEKGDINSFKSLMMVYETPEDSLSYKILKYSFIMADQYNYNRANYFIARSILRKEMLTNNYTAIKDLDVENKKIVLERLNKCSDQNVIICTETLIEYYKSINNVSEVEKLNKKLKLLVN</sequence>
<name>A0A7H9DRL2_9FLAO</name>